<name>A0A4Z2H9M0_9TELE</name>
<proteinExistence type="predicted"/>
<dbReference type="AlphaFoldDB" id="A0A4Z2H9M0"/>
<organism evidence="1 2">
    <name type="scientific">Liparis tanakae</name>
    <name type="common">Tanaka's snailfish</name>
    <dbReference type="NCBI Taxonomy" id="230148"/>
    <lineage>
        <taxon>Eukaryota</taxon>
        <taxon>Metazoa</taxon>
        <taxon>Chordata</taxon>
        <taxon>Craniata</taxon>
        <taxon>Vertebrata</taxon>
        <taxon>Euteleostomi</taxon>
        <taxon>Actinopterygii</taxon>
        <taxon>Neopterygii</taxon>
        <taxon>Teleostei</taxon>
        <taxon>Neoteleostei</taxon>
        <taxon>Acanthomorphata</taxon>
        <taxon>Eupercaria</taxon>
        <taxon>Perciformes</taxon>
        <taxon>Cottioidei</taxon>
        <taxon>Cottales</taxon>
        <taxon>Liparidae</taxon>
        <taxon>Liparis</taxon>
    </lineage>
</organism>
<evidence type="ECO:0000313" key="1">
    <source>
        <dbReference type="EMBL" id="TNN61955.1"/>
    </source>
</evidence>
<reference evidence="1 2" key="1">
    <citation type="submission" date="2019-03" db="EMBL/GenBank/DDBJ databases">
        <title>First draft genome of Liparis tanakae, snailfish: a comprehensive survey of snailfish specific genes.</title>
        <authorList>
            <person name="Kim W."/>
            <person name="Song I."/>
            <person name="Jeong J.-H."/>
            <person name="Kim D."/>
            <person name="Kim S."/>
            <person name="Ryu S."/>
            <person name="Song J.Y."/>
            <person name="Lee S.K."/>
        </authorList>
    </citation>
    <scope>NUCLEOTIDE SEQUENCE [LARGE SCALE GENOMIC DNA]</scope>
    <source>
        <tissue evidence="1">Muscle</tissue>
    </source>
</reference>
<dbReference type="Proteomes" id="UP000314294">
    <property type="component" value="Unassembled WGS sequence"/>
</dbReference>
<evidence type="ECO:0000313" key="2">
    <source>
        <dbReference type="Proteomes" id="UP000314294"/>
    </source>
</evidence>
<gene>
    <name evidence="1" type="ORF">EYF80_027790</name>
</gene>
<dbReference type="EMBL" id="SRLO01000304">
    <property type="protein sequence ID" value="TNN61955.1"/>
    <property type="molecule type" value="Genomic_DNA"/>
</dbReference>
<protein>
    <submittedName>
        <fullName evidence="1">Uncharacterized protein</fullName>
    </submittedName>
</protein>
<accession>A0A4Z2H9M0</accession>
<sequence>MEAAAEEKGFPCMLLRRRGPSVCLSCPERVFDCGTNVLVRSNQLYWLNYWKSDSVERWDNYSQHSTAPVILLPSISEGVRLYGRTDFCQTLLSLSLLRSDESSASPIWIKNAAGSP</sequence>
<keyword evidence="2" id="KW-1185">Reference proteome</keyword>
<comment type="caution">
    <text evidence="1">The sequence shown here is derived from an EMBL/GenBank/DDBJ whole genome shotgun (WGS) entry which is preliminary data.</text>
</comment>